<gene>
    <name evidence="1" type="ORF">S06H3_59460</name>
</gene>
<dbReference type="EMBL" id="BARV01038637">
    <property type="protein sequence ID" value="GAI49475.1"/>
    <property type="molecule type" value="Genomic_DNA"/>
</dbReference>
<name>X1QEP1_9ZZZZ</name>
<evidence type="ECO:0000313" key="1">
    <source>
        <dbReference type="EMBL" id="GAI49475.1"/>
    </source>
</evidence>
<feature type="non-terminal residue" evidence="1">
    <location>
        <position position="200"/>
    </location>
</feature>
<proteinExistence type="predicted"/>
<accession>X1QEP1</accession>
<dbReference type="AlphaFoldDB" id="X1QEP1"/>
<sequence length="200" mass="22904">IAEVLKEKVNERLEEYRRLKAWVDGSGFPVNDIFRAAPEVLNDVIETGRPNGLVQKFLDELEAFKKAITSIAQFSKFYDSQTNFGKFKDIVRFLPIGRFLYNLVAREEMPNTVEATDFFKQSWSESNLLERFSEATTHILQAIPELESKFGELKKKTDEAACKAVESLSAFAKREGLEEEEIIECLSPLQKRNDDLQSAE</sequence>
<protein>
    <submittedName>
        <fullName evidence="1">Uncharacterized protein</fullName>
    </submittedName>
</protein>
<organism evidence="1">
    <name type="scientific">marine sediment metagenome</name>
    <dbReference type="NCBI Taxonomy" id="412755"/>
    <lineage>
        <taxon>unclassified sequences</taxon>
        <taxon>metagenomes</taxon>
        <taxon>ecological metagenomes</taxon>
    </lineage>
</organism>
<feature type="non-terminal residue" evidence="1">
    <location>
        <position position="1"/>
    </location>
</feature>
<reference evidence="1" key="1">
    <citation type="journal article" date="2014" name="Front. Microbiol.">
        <title>High frequency of phylogenetically diverse reductive dehalogenase-homologous genes in deep subseafloor sedimentary metagenomes.</title>
        <authorList>
            <person name="Kawai M."/>
            <person name="Futagami T."/>
            <person name="Toyoda A."/>
            <person name="Takaki Y."/>
            <person name="Nishi S."/>
            <person name="Hori S."/>
            <person name="Arai W."/>
            <person name="Tsubouchi T."/>
            <person name="Morono Y."/>
            <person name="Uchiyama I."/>
            <person name="Ito T."/>
            <person name="Fujiyama A."/>
            <person name="Inagaki F."/>
            <person name="Takami H."/>
        </authorList>
    </citation>
    <scope>NUCLEOTIDE SEQUENCE</scope>
    <source>
        <strain evidence="1">Expedition CK06-06</strain>
    </source>
</reference>
<comment type="caution">
    <text evidence="1">The sequence shown here is derived from an EMBL/GenBank/DDBJ whole genome shotgun (WGS) entry which is preliminary data.</text>
</comment>